<comment type="caution">
    <text evidence="1">The sequence shown here is derived from an EMBL/GenBank/DDBJ whole genome shotgun (WGS) entry which is preliminary data.</text>
</comment>
<evidence type="ECO:0000313" key="1">
    <source>
        <dbReference type="EMBL" id="KAI9916251.1"/>
    </source>
</evidence>
<protein>
    <submittedName>
        <fullName evidence="1">Uncharacterized protein</fullName>
    </submittedName>
</protein>
<proteinExistence type="predicted"/>
<organism evidence="1 2">
    <name type="scientific">Peronosclerospora sorghi</name>
    <dbReference type="NCBI Taxonomy" id="230839"/>
    <lineage>
        <taxon>Eukaryota</taxon>
        <taxon>Sar</taxon>
        <taxon>Stramenopiles</taxon>
        <taxon>Oomycota</taxon>
        <taxon>Peronosporomycetes</taxon>
        <taxon>Peronosporales</taxon>
        <taxon>Peronosporaceae</taxon>
        <taxon>Peronosclerospora</taxon>
    </lineage>
</organism>
<sequence length="103" mass="11867">MLVKLADTMWKTSWRVSWSKMARSCRGSTSIQSVDGERKQPVRNSTWPKSVKKHTPSYEDSTLLMGMSAVLSRPQRKLCQHRVVRLAIERRSLFYKLGISKLG</sequence>
<dbReference type="Proteomes" id="UP001163321">
    <property type="component" value="Chromosome 2"/>
</dbReference>
<gene>
    <name evidence="1" type="ORF">PsorP6_017893</name>
</gene>
<accession>A0ACC0WEW5</accession>
<evidence type="ECO:0000313" key="2">
    <source>
        <dbReference type="Proteomes" id="UP001163321"/>
    </source>
</evidence>
<dbReference type="EMBL" id="CM047581">
    <property type="protein sequence ID" value="KAI9916251.1"/>
    <property type="molecule type" value="Genomic_DNA"/>
</dbReference>
<reference evidence="1 2" key="1">
    <citation type="journal article" date="2022" name="bioRxiv">
        <title>The genome of the oomycete Peronosclerospora sorghi, a cosmopolitan pathogen of maize and sorghum, is inflated with dispersed pseudogenes.</title>
        <authorList>
            <person name="Fletcher K."/>
            <person name="Martin F."/>
            <person name="Isakeit T."/>
            <person name="Cavanaugh K."/>
            <person name="Magill C."/>
            <person name="Michelmore R."/>
        </authorList>
    </citation>
    <scope>NUCLEOTIDE SEQUENCE [LARGE SCALE GENOMIC DNA]</scope>
    <source>
        <strain evidence="1">P6</strain>
    </source>
</reference>
<keyword evidence="2" id="KW-1185">Reference proteome</keyword>
<name>A0ACC0WEW5_9STRA</name>